<keyword evidence="3" id="KW-1185">Reference proteome</keyword>
<dbReference type="EMBL" id="VSWD01000009">
    <property type="protein sequence ID" value="KAK3094136.1"/>
    <property type="molecule type" value="Genomic_DNA"/>
</dbReference>
<dbReference type="PANTHER" id="PTHR21178">
    <property type="entry name" value="CILIA- AND FLAGELLA-ASSOCIATED PROTEIN 61"/>
    <property type="match status" value="1"/>
</dbReference>
<dbReference type="InterPro" id="IPR056299">
    <property type="entry name" value="CFAP61_dimer"/>
</dbReference>
<evidence type="ECO:0000313" key="3">
    <source>
        <dbReference type="Proteomes" id="UP001186944"/>
    </source>
</evidence>
<dbReference type="Pfam" id="PF23150">
    <property type="entry name" value="CFAP61_dimer"/>
    <property type="match status" value="1"/>
</dbReference>
<dbReference type="PANTHER" id="PTHR21178:SF8">
    <property type="entry name" value="CILIA- AND FLAGELLA-ASSOCIATED PROTEIN 61"/>
    <property type="match status" value="1"/>
</dbReference>
<organism evidence="2 3">
    <name type="scientific">Pinctada imbricata</name>
    <name type="common">Atlantic pearl-oyster</name>
    <name type="synonym">Pinctada martensii</name>
    <dbReference type="NCBI Taxonomy" id="66713"/>
    <lineage>
        <taxon>Eukaryota</taxon>
        <taxon>Metazoa</taxon>
        <taxon>Spiralia</taxon>
        <taxon>Lophotrochozoa</taxon>
        <taxon>Mollusca</taxon>
        <taxon>Bivalvia</taxon>
        <taxon>Autobranchia</taxon>
        <taxon>Pteriomorphia</taxon>
        <taxon>Pterioida</taxon>
        <taxon>Pterioidea</taxon>
        <taxon>Pteriidae</taxon>
        <taxon>Pinctada</taxon>
    </lineage>
</organism>
<name>A0AA89C490_PINIB</name>
<comment type="caution">
    <text evidence="2">The sequence shown here is derived from an EMBL/GenBank/DDBJ whole genome shotgun (WGS) entry which is preliminary data.</text>
</comment>
<protein>
    <recommendedName>
        <fullName evidence="1">CFAP61 dimerisation domain-containing protein</fullName>
    </recommendedName>
</protein>
<dbReference type="InterPro" id="IPR038884">
    <property type="entry name" value="CFAP61"/>
</dbReference>
<evidence type="ECO:0000259" key="1">
    <source>
        <dbReference type="Pfam" id="PF23150"/>
    </source>
</evidence>
<gene>
    <name evidence="2" type="ORF">FSP39_024579</name>
</gene>
<accession>A0AA89C490</accession>
<dbReference type="Proteomes" id="UP001186944">
    <property type="component" value="Unassembled WGS sequence"/>
</dbReference>
<feature type="domain" description="CFAP61 dimerisation" evidence="1">
    <location>
        <begin position="24"/>
        <end position="141"/>
    </location>
</feature>
<dbReference type="AlphaFoldDB" id="A0AA89C490"/>
<sequence>MLRLFDPTLDQQSAPPEESLNLIPIYRNPKIQGGILPGGYYYLHVSKPGLDVPLSTQMEQPDYGKEYMTGSVGGDPEYFRIHINQYNTVETVTCLSVKPFPANNFACLYGLHERSLNNMVSRYEEKLIKDFYSYFMETWSLSLYHDRFSDFRDEVRELLITSPTEGKDSVEDKVRQVVDEDVPMNESQKKQLMEIYASSGSKRAVETRLLSFLSYNYYHLPMYAKPGMV</sequence>
<reference evidence="2" key="1">
    <citation type="submission" date="2019-08" db="EMBL/GenBank/DDBJ databases">
        <title>The improved chromosome-level genome for the pearl oyster Pinctada fucata martensii using PacBio sequencing and Hi-C.</title>
        <authorList>
            <person name="Zheng Z."/>
        </authorList>
    </citation>
    <scope>NUCLEOTIDE SEQUENCE</scope>
    <source>
        <strain evidence="2">ZZ-2019</strain>
        <tissue evidence="2">Adductor muscle</tissue>
    </source>
</reference>
<proteinExistence type="predicted"/>
<evidence type="ECO:0000313" key="2">
    <source>
        <dbReference type="EMBL" id="KAK3094136.1"/>
    </source>
</evidence>